<reference evidence="1" key="1">
    <citation type="journal article" date="2019" name="Sci. Rep.">
        <title>Draft genome of Tanacetum cinerariifolium, the natural source of mosquito coil.</title>
        <authorList>
            <person name="Yamashiro T."/>
            <person name="Shiraishi A."/>
            <person name="Satake H."/>
            <person name="Nakayama K."/>
        </authorList>
    </citation>
    <scope>NUCLEOTIDE SEQUENCE</scope>
</reference>
<sequence>TRAVRLATRPRPRLLAKRLAPKISARARRLFWKSGRLLSPANSLSQGCRNVQHSRAHAQLPAHARVHGASGGRRLWRHDKPVCLRVVFECRLHVRAGNHLPALCQSPWRRPPRAIQPHHELAGSQQHTADSFVDSLRAPAHGFATPAAEQRRVCSMAGARAWARCGGRAALCPPAARKQGAQVCHHSLGQYRGYGGAKSVLHRAVPI</sequence>
<proteinExistence type="predicted"/>
<gene>
    <name evidence="1" type="ORF">Tci_866931</name>
</gene>
<dbReference type="EMBL" id="BKCJ011151709">
    <property type="protein sequence ID" value="GFC94961.1"/>
    <property type="molecule type" value="Genomic_DNA"/>
</dbReference>
<dbReference type="AlphaFoldDB" id="A0A699SBQ9"/>
<organism evidence="1">
    <name type="scientific">Tanacetum cinerariifolium</name>
    <name type="common">Dalmatian daisy</name>
    <name type="synonym">Chrysanthemum cinerariifolium</name>
    <dbReference type="NCBI Taxonomy" id="118510"/>
    <lineage>
        <taxon>Eukaryota</taxon>
        <taxon>Viridiplantae</taxon>
        <taxon>Streptophyta</taxon>
        <taxon>Embryophyta</taxon>
        <taxon>Tracheophyta</taxon>
        <taxon>Spermatophyta</taxon>
        <taxon>Magnoliopsida</taxon>
        <taxon>eudicotyledons</taxon>
        <taxon>Gunneridae</taxon>
        <taxon>Pentapetalae</taxon>
        <taxon>asterids</taxon>
        <taxon>campanulids</taxon>
        <taxon>Asterales</taxon>
        <taxon>Asteraceae</taxon>
        <taxon>Asteroideae</taxon>
        <taxon>Anthemideae</taxon>
        <taxon>Anthemidinae</taxon>
        <taxon>Tanacetum</taxon>
    </lineage>
</organism>
<feature type="non-terminal residue" evidence="1">
    <location>
        <position position="207"/>
    </location>
</feature>
<protein>
    <submittedName>
        <fullName evidence="1">Uncharacterized protein</fullName>
    </submittedName>
</protein>
<accession>A0A699SBQ9</accession>
<comment type="caution">
    <text evidence="1">The sequence shown here is derived from an EMBL/GenBank/DDBJ whole genome shotgun (WGS) entry which is preliminary data.</text>
</comment>
<feature type="non-terminal residue" evidence="1">
    <location>
        <position position="1"/>
    </location>
</feature>
<evidence type="ECO:0000313" key="1">
    <source>
        <dbReference type="EMBL" id="GFC94961.1"/>
    </source>
</evidence>
<name>A0A699SBQ9_TANCI</name>